<keyword evidence="3" id="KW-0256">Endoplasmic reticulum</keyword>
<name>A0A6I9NI38_9TELE</name>
<keyword evidence="6" id="KW-1133">Transmembrane helix</keyword>
<evidence type="ECO:0000256" key="4">
    <source>
        <dbReference type="ARBA" id="ARBA00023315"/>
    </source>
</evidence>
<dbReference type="RefSeq" id="XP_010777324.1">
    <property type="nucleotide sequence ID" value="XM_010779022.1"/>
</dbReference>
<evidence type="ECO:0000256" key="1">
    <source>
        <dbReference type="ARBA" id="ARBA00004477"/>
    </source>
</evidence>
<evidence type="ECO:0000256" key="5">
    <source>
        <dbReference type="SAM" id="MobiDB-lite"/>
    </source>
</evidence>
<dbReference type="GO" id="GO:0019432">
    <property type="term" value="P:triglyceride biosynthetic process"/>
    <property type="evidence" value="ECO:0007669"/>
    <property type="project" value="TreeGrafter"/>
</dbReference>
<feature type="transmembrane region" description="Helical" evidence="6">
    <location>
        <begin position="139"/>
        <end position="159"/>
    </location>
</feature>
<accession>A0A6I9NI38</accession>
<dbReference type="AlphaFoldDB" id="A0A6I9NI38"/>
<feature type="compositionally biased region" description="Basic and acidic residues" evidence="5">
    <location>
        <begin position="41"/>
        <end position="55"/>
    </location>
</feature>
<evidence type="ECO:0000256" key="2">
    <source>
        <dbReference type="ARBA" id="ARBA00022679"/>
    </source>
</evidence>
<feature type="region of interest" description="Disordered" evidence="5">
    <location>
        <begin position="15"/>
        <end position="74"/>
    </location>
</feature>
<comment type="subcellular location">
    <subcellularLocation>
        <location evidence="1">Endoplasmic reticulum membrane</location>
        <topology evidence="1">Multi-pass membrane protein</topology>
    </subcellularLocation>
</comment>
<dbReference type="GeneID" id="104952233"/>
<evidence type="ECO:0000313" key="8">
    <source>
        <dbReference type="RefSeq" id="XP_010777324.1"/>
    </source>
</evidence>
<reference evidence="8" key="1">
    <citation type="submission" date="2025-08" db="UniProtKB">
        <authorList>
            <consortium name="RefSeq"/>
        </authorList>
    </citation>
    <scope>IDENTIFICATION</scope>
    <source>
        <tissue evidence="8">Muscle</tissue>
    </source>
</reference>
<dbReference type="Proteomes" id="UP000504611">
    <property type="component" value="Unplaced"/>
</dbReference>
<gene>
    <name evidence="8" type="primary">LOC104952233</name>
</gene>
<dbReference type="KEGG" id="ncc:104952233"/>
<keyword evidence="6" id="KW-0472">Membrane</keyword>
<evidence type="ECO:0000256" key="6">
    <source>
        <dbReference type="SAM" id="Phobius"/>
    </source>
</evidence>
<dbReference type="GO" id="GO:0004144">
    <property type="term" value="F:diacylglycerol O-acyltransferase activity"/>
    <property type="evidence" value="ECO:0007669"/>
    <property type="project" value="TreeGrafter"/>
</dbReference>
<dbReference type="PANTHER" id="PTHR10408">
    <property type="entry name" value="STEROL O-ACYLTRANSFERASE"/>
    <property type="match status" value="1"/>
</dbReference>
<dbReference type="InterPro" id="IPR014371">
    <property type="entry name" value="Oat_ACAT_DAG_ARE"/>
</dbReference>
<feature type="transmembrane region" description="Helical" evidence="6">
    <location>
        <begin position="179"/>
        <end position="196"/>
    </location>
</feature>
<feature type="transmembrane region" description="Helical" evidence="6">
    <location>
        <begin position="299"/>
        <end position="318"/>
    </location>
</feature>
<keyword evidence="7" id="KW-1185">Reference proteome</keyword>
<keyword evidence="4" id="KW-0012">Acyltransferase</keyword>
<sequence length="340" mass="38201">MGDSDATLRRRATFAAGLGGSMQPMNGKSAAASQSSVTADLGKDNGLGKRDRMVETARSNSKSEKHKRRNDISERMSCHKTQESLLSSSSGFSNYRGILNWCVVMLVLSNARLFLENLLRYGILVDPIQVISLFLKDPYSWPAACLVIASNLFILVALYTERQLSKGSFTERVGFQVHCINMVNMLTFPAAVVLLVPSVTPVGGVFVVGTHTILFLKLYSYKDVNKWCRELSSVKAKKLARSLSCPSAQHLNGGDRKVYYPGNLTIRDMYYFVFAPTLCYELNFPRSPNIRMSFLLRRLFEMLFFMQMLVGLTQQWMIPIIESSMKPLEVRRIDRVSTGS</sequence>
<proteinExistence type="predicted"/>
<feature type="compositionally biased region" description="Polar residues" evidence="5">
    <location>
        <begin position="23"/>
        <end position="38"/>
    </location>
</feature>
<dbReference type="PANTHER" id="PTHR10408:SF18">
    <property type="entry name" value="O-ACYLTRANSFERASE"/>
    <property type="match status" value="1"/>
</dbReference>
<organism evidence="7 8">
    <name type="scientific">Notothenia coriiceps</name>
    <name type="common">black rockcod</name>
    <dbReference type="NCBI Taxonomy" id="8208"/>
    <lineage>
        <taxon>Eukaryota</taxon>
        <taxon>Metazoa</taxon>
        <taxon>Chordata</taxon>
        <taxon>Craniata</taxon>
        <taxon>Vertebrata</taxon>
        <taxon>Euteleostomi</taxon>
        <taxon>Actinopterygii</taxon>
        <taxon>Neopterygii</taxon>
        <taxon>Teleostei</taxon>
        <taxon>Neoteleostei</taxon>
        <taxon>Acanthomorphata</taxon>
        <taxon>Eupercaria</taxon>
        <taxon>Perciformes</taxon>
        <taxon>Notothenioidei</taxon>
        <taxon>Nototheniidae</taxon>
        <taxon>Notothenia</taxon>
    </lineage>
</organism>
<keyword evidence="2" id="KW-0808">Transferase</keyword>
<keyword evidence="6" id="KW-0812">Transmembrane</keyword>
<protein>
    <submittedName>
        <fullName evidence="8">Diacylglycerol O-acyltransferase 1-like</fullName>
    </submittedName>
</protein>
<dbReference type="PIRSF" id="PIRSF000439">
    <property type="entry name" value="Oat_ACAT_DAG_ARE"/>
    <property type="match status" value="1"/>
</dbReference>
<dbReference type="GO" id="GO:0005789">
    <property type="term" value="C:endoplasmic reticulum membrane"/>
    <property type="evidence" value="ECO:0007669"/>
    <property type="project" value="UniProtKB-SubCell"/>
</dbReference>
<evidence type="ECO:0000256" key="3">
    <source>
        <dbReference type="ARBA" id="ARBA00022824"/>
    </source>
</evidence>
<dbReference type="OrthoDB" id="10039049at2759"/>
<feature type="transmembrane region" description="Helical" evidence="6">
    <location>
        <begin position="202"/>
        <end position="219"/>
    </location>
</feature>
<evidence type="ECO:0000313" key="7">
    <source>
        <dbReference type="Proteomes" id="UP000504611"/>
    </source>
</evidence>